<dbReference type="EMBL" id="JAULJE010000003">
    <property type="protein sequence ID" value="KAK1344605.1"/>
    <property type="molecule type" value="Genomic_DNA"/>
</dbReference>
<sequence>MRLFGPLSVLMPLLQNRLSQAENPLLRMGHEVSIALRTYAVRKAGDVQNLRSAEDRQEDASAVLRAIQVENEALQRAILSRRAEPPSSQLQVPVCSLAGGGDLGGLCYSGARCLSSAGTKHVGVEEPPAKPWTGLLKAQEESPEVSGGPRGTAKPMPTAPGAPESFPHITQQLLPITMETNTEEPSQAAGGARAVSAAIDRIGLLGSRQQQKLLEVLRAIESDSAHVSRVASPAEEQVLAPEDKLGVKAEEMKDAIYVTMEILSNWGSPSWVGLTEVEFFDLDNTKLYVSPHDVDIRNADTPGDLGQLVNRNLAFTTVTTKHGTSEVIEVNVAVLVESLLVRLGKQTCTDCSPLLLVFQSKKDSSLWTCPFHPPLQLFFVIRSTRRLRAFGLARIKVWNYWTADGDLDVGAKNVKLYVNKSLIFDGQLDKGGKGRRQGGKKPKPLWLRPEKPPEGTDGLVPEDEDIFREGPAEAGDEGPRREPGRASSRNAISEDRAPRVTPNVCRDDFDIFEKPSNRERPASGRRGRKDALGSSHGDGQPASRGDAWCTRPPPRPQWRSEQEHTLHESWSSLSAFDRSHRGRISNVEVQGDILDEFLQQQRSGRQGAQPAPCREQPEARAGPDDCRDAGDPSDFRIPVLPYGRHLVIDIKSTWGDRHYVGLNGIEIFSSKGEPVQIASIQADPPDINILPAYGKDPRVVGNLVDGVNRTQDDMHVWLAPFTPGKSHSISVDFSHPCHVALVRIWNYNKSRIHSFRGVRDVEILLDAQCIFNGEIAKASGTLTGAPEHFGDTILFTTDEDILEAIFRSDETFDVDTGGPCSLPCEEPLRRPSTADGGTEERPYTQAGLWAQVPEVELSPSAPVPEVTTPEPGVYHGICEYPVLGSVGKGGLRGPSAEFHCLLGDLHYLGLTGLEVVGKDGQALPISLHQISASPRDLNDLPEYTDDSRTLDKLIDGANITMEDEHMWLIPFSPGLDHVVTIRFDRAESIAGLRFWNYNKSPEDTYRGAKIAHVSLDGLCVSPPEGFLIRKGPGNCHFDFAQEILFVDYLQARLLPQPAQRLDTKSLERASMDYEAPLMPCGFIFQFQLLTSWGDPYYIGLTGLELYDERGEKIPLSENRLAAWYLICPHNNLVILEASSDIAAFPDSVNSLEGVCGDVRTPDKLIDQVNDTSDGRHMWLAPILPGLVNRVYVIFDLPTTVSMIKLWNYAKTPHRGVKEFGLLVDDLLVYNGILAMVGHLVGGILPTCEPTLPYHTILFTQDMDIYHQEKHTTISGHVEDQDVQMMNENQIVTNAKRKQSVVDPGAWLGLEGLRRQGRSPMRLLPAGPSWLALLPRPRPRVQRTRPLTPQNLPERGDSKTAAVLTGRRGHWSSARVGSLTGPAQHHAPSGLSAAQTPALEGSCWGEGTRGWRAWGRRATGRGGRAAAGAGPSALP</sequence>
<dbReference type="Pfam" id="PF14652">
    <property type="entry name" value="DUF4457"/>
    <property type="match status" value="2"/>
</dbReference>
<feature type="domain" description="KATNIP" evidence="2">
    <location>
        <begin position="902"/>
        <end position="1235"/>
    </location>
</feature>
<dbReference type="InterPro" id="IPR026704">
    <property type="entry name" value="KATNIP"/>
</dbReference>
<evidence type="ECO:0000256" key="1">
    <source>
        <dbReference type="SAM" id="MobiDB-lite"/>
    </source>
</evidence>
<feature type="region of interest" description="Disordered" evidence="1">
    <location>
        <begin position="601"/>
        <end position="632"/>
    </location>
</feature>
<dbReference type="Proteomes" id="UP001177744">
    <property type="component" value="Unassembled WGS sequence"/>
</dbReference>
<feature type="domain" description="KATNIP" evidence="2">
    <location>
        <begin position="649"/>
        <end position="798"/>
    </location>
</feature>
<organism evidence="3 4">
    <name type="scientific">Cnephaeus nilssonii</name>
    <name type="common">Northern bat</name>
    <name type="synonym">Eptesicus nilssonii</name>
    <dbReference type="NCBI Taxonomy" id="3371016"/>
    <lineage>
        <taxon>Eukaryota</taxon>
        <taxon>Metazoa</taxon>
        <taxon>Chordata</taxon>
        <taxon>Craniata</taxon>
        <taxon>Vertebrata</taxon>
        <taxon>Euteleostomi</taxon>
        <taxon>Mammalia</taxon>
        <taxon>Eutheria</taxon>
        <taxon>Laurasiatheria</taxon>
        <taxon>Chiroptera</taxon>
        <taxon>Yangochiroptera</taxon>
        <taxon>Vespertilionidae</taxon>
        <taxon>Cnephaeus</taxon>
    </lineage>
</organism>
<dbReference type="PANTHER" id="PTHR21534:SF0">
    <property type="entry name" value="KATANIN-INTERACTING PROTEIN"/>
    <property type="match status" value="1"/>
</dbReference>
<name>A0AA40I7S3_CNENI</name>
<reference evidence="3" key="1">
    <citation type="submission" date="2023-06" db="EMBL/GenBank/DDBJ databases">
        <title>Reference genome for the Northern bat (Eptesicus nilssonii), a most northern bat species.</title>
        <authorList>
            <person name="Laine V.N."/>
            <person name="Pulliainen A.T."/>
            <person name="Lilley T.M."/>
        </authorList>
    </citation>
    <scope>NUCLEOTIDE SEQUENCE</scope>
    <source>
        <strain evidence="3">BLF_Eptnil</strain>
        <tissue evidence="3">Kidney</tissue>
    </source>
</reference>
<proteinExistence type="predicted"/>
<dbReference type="PANTHER" id="PTHR21534">
    <property type="entry name" value="KATANIN-INTERACTING PROTEIN"/>
    <property type="match status" value="1"/>
</dbReference>
<feature type="compositionally biased region" description="Basic and acidic residues" evidence="1">
    <location>
        <begin position="615"/>
        <end position="632"/>
    </location>
</feature>
<comment type="caution">
    <text evidence="3">The sequence shown here is derived from an EMBL/GenBank/DDBJ whole genome shotgun (WGS) entry which is preliminary data.</text>
</comment>
<protein>
    <recommendedName>
        <fullName evidence="2">KATNIP domain-containing protein</fullName>
    </recommendedName>
</protein>
<accession>A0AA40I7S3</accession>
<feature type="region of interest" description="Disordered" evidence="1">
    <location>
        <begin position="429"/>
        <end position="566"/>
    </location>
</feature>
<gene>
    <name evidence="3" type="ORF">QTO34_013302</name>
</gene>
<evidence type="ECO:0000313" key="4">
    <source>
        <dbReference type="Proteomes" id="UP001177744"/>
    </source>
</evidence>
<evidence type="ECO:0000259" key="2">
    <source>
        <dbReference type="Pfam" id="PF14652"/>
    </source>
</evidence>
<feature type="region of interest" description="Disordered" evidence="1">
    <location>
        <begin position="1338"/>
        <end position="1396"/>
    </location>
</feature>
<feature type="region of interest" description="Disordered" evidence="1">
    <location>
        <begin position="137"/>
        <end position="166"/>
    </location>
</feature>
<feature type="compositionally biased region" description="Basic and acidic residues" evidence="1">
    <location>
        <begin position="467"/>
        <end position="484"/>
    </location>
</feature>
<feature type="compositionally biased region" description="Basic and acidic residues" evidence="1">
    <location>
        <begin position="505"/>
        <end position="522"/>
    </location>
</feature>
<dbReference type="InterPro" id="IPR027859">
    <property type="entry name" value="KATNIP_dom"/>
</dbReference>
<keyword evidence="4" id="KW-1185">Reference proteome</keyword>
<feature type="compositionally biased region" description="Basic residues" evidence="1">
    <location>
        <begin position="433"/>
        <end position="443"/>
    </location>
</feature>
<evidence type="ECO:0000313" key="3">
    <source>
        <dbReference type="EMBL" id="KAK1344605.1"/>
    </source>
</evidence>